<dbReference type="STRING" id="1834516.BL253_11265"/>
<evidence type="ECO:0000259" key="1">
    <source>
        <dbReference type="Pfam" id="PF01738"/>
    </source>
</evidence>
<evidence type="ECO:0000313" key="2">
    <source>
        <dbReference type="EMBL" id="ONH30948.1"/>
    </source>
</evidence>
<dbReference type="Pfam" id="PF01738">
    <property type="entry name" value="DLH"/>
    <property type="match status" value="1"/>
</dbReference>
<dbReference type="Proteomes" id="UP000188929">
    <property type="component" value="Unassembled WGS sequence"/>
</dbReference>
<dbReference type="PANTHER" id="PTHR46623">
    <property type="entry name" value="CARBOXYMETHYLENEBUTENOLIDASE-RELATED"/>
    <property type="match status" value="1"/>
</dbReference>
<accession>A0A1V2ICM6</accession>
<keyword evidence="2" id="KW-0378">Hydrolase</keyword>
<evidence type="ECO:0000313" key="3">
    <source>
        <dbReference type="Proteomes" id="UP000188929"/>
    </source>
</evidence>
<protein>
    <submittedName>
        <fullName evidence="2">Dienelactone hydrolase</fullName>
    </submittedName>
</protein>
<feature type="domain" description="Dienelactone hydrolase" evidence="1">
    <location>
        <begin position="30"/>
        <end position="249"/>
    </location>
</feature>
<dbReference type="RefSeq" id="WP_076816227.1">
    <property type="nucleotide sequence ID" value="NZ_MOMC01000021.1"/>
</dbReference>
<dbReference type="GO" id="GO:0016787">
    <property type="term" value="F:hydrolase activity"/>
    <property type="evidence" value="ECO:0007669"/>
    <property type="project" value="UniProtKB-KW"/>
</dbReference>
<gene>
    <name evidence="2" type="ORF">BL253_11265</name>
</gene>
<dbReference type="AlphaFoldDB" id="A0A1V2ICM6"/>
<dbReference type="InterPro" id="IPR051049">
    <property type="entry name" value="Dienelactone_hydrolase-like"/>
</dbReference>
<sequence length="256" mass="27302">MTVSKLDVRTDDGVMDVYLHLPPGHEADGGEPLPTVIMYPDAFGVRPVTQDMADRLAALGYAVALPNIFYRTPDAGPFDAATTFSDPEARARLFDVMQKANATAVMGDTGALLTALDDVPAARSDKVGTTGYCMGGRLAFAAAGTHPDRVAAAASFHGGRLAVEDDPESPHRHAGEVRARLYFGVADNDSSCTPEDQVRLAGALDEAKVEYRMEVYTGAAHGFAVKDFPVYDEAAAERHWDRTAELFDATLKAPAA</sequence>
<dbReference type="Gene3D" id="3.40.50.1820">
    <property type="entry name" value="alpha/beta hydrolase"/>
    <property type="match status" value="1"/>
</dbReference>
<keyword evidence="3" id="KW-1185">Reference proteome</keyword>
<proteinExistence type="predicted"/>
<reference evidence="3" key="1">
    <citation type="submission" date="2016-10" db="EMBL/GenBank/DDBJ databases">
        <title>Frankia sp. NRRL B-16386 Genome sequencing.</title>
        <authorList>
            <person name="Ghodhbane-Gtari F."/>
            <person name="Swanson E."/>
            <person name="Gueddou A."/>
            <person name="Hezbri K."/>
            <person name="Ktari K."/>
            <person name="Nouioui I."/>
            <person name="Morris K."/>
            <person name="Simpson S."/>
            <person name="Abebe-Akele F."/>
            <person name="Thomas K."/>
            <person name="Gtari M."/>
            <person name="Tisa L.S."/>
        </authorList>
    </citation>
    <scope>NUCLEOTIDE SEQUENCE [LARGE SCALE GENOMIC DNA]</scope>
    <source>
        <strain evidence="3">NRRL B-16386</strain>
    </source>
</reference>
<dbReference type="SUPFAM" id="SSF53474">
    <property type="entry name" value="alpha/beta-Hydrolases"/>
    <property type="match status" value="1"/>
</dbReference>
<dbReference type="EMBL" id="MOMC01000021">
    <property type="protein sequence ID" value="ONH30948.1"/>
    <property type="molecule type" value="Genomic_DNA"/>
</dbReference>
<organism evidence="2 3">
    <name type="scientific">Pseudofrankia asymbiotica</name>
    <dbReference type="NCBI Taxonomy" id="1834516"/>
    <lineage>
        <taxon>Bacteria</taxon>
        <taxon>Bacillati</taxon>
        <taxon>Actinomycetota</taxon>
        <taxon>Actinomycetes</taxon>
        <taxon>Frankiales</taxon>
        <taxon>Frankiaceae</taxon>
        <taxon>Pseudofrankia</taxon>
    </lineage>
</organism>
<comment type="caution">
    <text evidence="2">The sequence shown here is derived from an EMBL/GenBank/DDBJ whole genome shotgun (WGS) entry which is preliminary data.</text>
</comment>
<dbReference type="PANTHER" id="PTHR46623:SF10">
    <property type="entry name" value="CARBOXYMETHYLENEBUTENOLIDASE HOMOLOG"/>
    <property type="match status" value="1"/>
</dbReference>
<name>A0A1V2ICM6_9ACTN</name>
<dbReference type="InterPro" id="IPR002925">
    <property type="entry name" value="Dienelactn_hydro"/>
</dbReference>
<dbReference type="InterPro" id="IPR029058">
    <property type="entry name" value="AB_hydrolase_fold"/>
</dbReference>